<name>A0A1V9ES73_9BACT</name>
<evidence type="ECO:0000256" key="1">
    <source>
        <dbReference type="SAM" id="Phobius"/>
    </source>
</evidence>
<feature type="transmembrane region" description="Helical" evidence="1">
    <location>
        <begin position="45"/>
        <end position="64"/>
    </location>
</feature>
<sequence>MQTFKLNTEGLTRRILLRAIPTIIISLTFFFTIFIVQGGNVYVDATYYIFPVILILGTFSFSLWRGIKKQKVMAESYELTISDQLICREQLNTPDISILVTEVIEIAKHPKGGFTIKGSRNNGTIIIPVQIEHYEQLEATLQQIHPITIKSNSLFKKLQFLLPFIVGGLMICVYAVNNKVIVGAAGSVLTGLMIWSLIKIQKDKNVDRKTKNRTWIVLLVLVSVIASIIIKLTAPSLP</sequence>
<evidence type="ECO:0000313" key="3">
    <source>
        <dbReference type="Proteomes" id="UP000192610"/>
    </source>
</evidence>
<dbReference type="RefSeq" id="WP_081200456.1">
    <property type="nucleotide sequence ID" value="NZ_FOCZ01000008.1"/>
</dbReference>
<protein>
    <submittedName>
        <fullName evidence="2">Uncharacterized protein</fullName>
    </submittedName>
</protein>
<dbReference type="AlphaFoldDB" id="A0A1V9ES73"/>
<keyword evidence="1" id="KW-0812">Transmembrane</keyword>
<organism evidence="2 3">
    <name type="scientific">Niastella yeongjuensis</name>
    <dbReference type="NCBI Taxonomy" id="354355"/>
    <lineage>
        <taxon>Bacteria</taxon>
        <taxon>Pseudomonadati</taxon>
        <taxon>Bacteroidota</taxon>
        <taxon>Chitinophagia</taxon>
        <taxon>Chitinophagales</taxon>
        <taxon>Chitinophagaceae</taxon>
        <taxon>Niastella</taxon>
    </lineage>
</organism>
<feature type="transmembrane region" description="Helical" evidence="1">
    <location>
        <begin position="212"/>
        <end position="234"/>
    </location>
</feature>
<accession>A0A1V9ES73</accession>
<comment type="caution">
    <text evidence="2">The sequence shown here is derived from an EMBL/GenBank/DDBJ whole genome shotgun (WGS) entry which is preliminary data.</text>
</comment>
<keyword evidence="1" id="KW-0472">Membrane</keyword>
<proteinExistence type="predicted"/>
<reference evidence="3" key="1">
    <citation type="submission" date="2016-04" db="EMBL/GenBank/DDBJ databases">
        <authorList>
            <person name="Chen L."/>
            <person name="Zhuang W."/>
            <person name="Wang G."/>
        </authorList>
    </citation>
    <scope>NUCLEOTIDE SEQUENCE [LARGE SCALE GENOMIC DNA]</scope>
    <source>
        <strain evidence="3">17621</strain>
    </source>
</reference>
<feature type="transmembrane region" description="Helical" evidence="1">
    <location>
        <begin position="15"/>
        <end position="39"/>
    </location>
</feature>
<dbReference type="Proteomes" id="UP000192610">
    <property type="component" value="Unassembled WGS sequence"/>
</dbReference>
<keyword evidence="1" id="KW-1133">Transmembrane helix</keyword>
<feature type="transmembrane region" description="Helical" evidence="1">
    <location>
        <begin position="158"/>
        <end position="176"/>
    </location>
</feature>
<dbReference type="EMBL" id="LVXG01000016">
    <property type="protein sequence ID" value="OQP48966.1"/>
    <property type="molecule type" value="Genomic_DNA"/>
</dbReference>
<keyword evidence="3" id="KW-1185">Reference proteome</keyword>
<dbReference type="OrthoDB" id="1355414at2"/>
<evidence type="ECO:0000313" key="2">
    <source>
        <dbReference type="EMBL" id="OQP48966.1"/>
    </source>
</evidence>
<feature type="transmembrane region" description="Helical" evidence="1">
    <location>
        <begin position="182"/>
        <end position="200"/>
    </location>
</feature>
<dbReference type="STRING" id="354355.SAMN05660816_04339"/>
<gene>
    <name evidence="2" type="ORF">A4H97_29210</name>
</gene>